<evidence type="ECO:0000313" key="5">
    <source>
        <dbReference type="EMBL" id="KAG2979301.1"/>
    </source>
</evidence>
<evidence type="ECO:0000259" key="1">
    <source>
        <dbReference type="Pfam" id="PF22936"/>
    </source>
</evidence>
<dbReference type="EMBL" id="RCMG01000378">
    <property type="protein sequence ID" value="KAG2855388.1"/>
    <property type="molecule type" value="Genomic_DNA"/>
</dbReference>
<comment type="caution">
    <text evidence="7">The sequence shown here is derived from an EMBL/GenBank/DDBJ whole genome shotgun (WGS) entry which is preliminary data.</text>
</comment>
<dbReference type="EMBL" id="MJFZ01000477">
    <property type="protein sequence ID" value="RAW28621.1"/>
    <property type="molecule type" value="Genomic_DNA"/>
</dbReference>
<dbReference type="Proteomes" id="UP000251314">
    <property type="component" value="Unassembled WGS sequence"/>
</dbReference>
<evidence type="ECO:0000313" key="3">
    <source>
        <dbReference type="EMBL" id="KAG2915014.1"/>
    </source>
</evidence>
<evidence type="ECO:0000313" key="4">
    <source>
        <dbReference type="EMBL" id="KAG2932053.1"/>
    </source>
</evidence>
<dbReference type="VEuPathDB" id="FungiDB:PC110_g15018"/>
<dbReference type="EMBL" id="RCML01000367">
    <property type="protein sequence ID" value="KAG2979301.1"/>
    <property type="molecule type" value="Genomic_DNA"/>
</dbReference>
<dbReference type="Pfam" id="PF22936">
    <property type="entry name" value="Pol_BBD"/>
    <property type="match status" value="1"/>
</dbReference>
<gene>
    <name evidence="7" type="ORF">PC110_g15018</name>
    <name evidence="2" type="ORF">PC113_g12470</name>
    <name evidence="3" type="ORF">PC115_g11506</name>
    <name evidence="4" type="ORF">PC117_g13287</name>
    <name evidence="5" type="ORF">PC118_g11824</name>
    <name evidence="6" type="ORF">PC129_g11426</name>
</gene>
<organism evidence="7 8">
    <name type="scientific">Phytophthora cactorum</name>
    <dbReference type="NCBI Taxonomy" id="29920"/>
    <lineage>
        <taxon>Eukaryota</taxon>
        <taxon>Sar</taxon>
        <taxon>Stramenopiles</taxon>
        <taxon>Oomycota</taxon>
        <taxon>Peronosporomycetes</taxon>
        <taxon>Peronosporales</taxon>
        <taxon>Peronosporaceae</taxon>
        <taxon>Phytophthora</taxon>
    </lineage>
</organism>
<evidence type="ECO:0000313" key="7">
    <source>
        <dbReference type="EMBL" id="RAW28621.1"/>
    </source>
</evidence>
<dbReference type="Proteomes" id="UP000735874">
    <property type="component" value="Unassembled WGS sequence"/>
</dbReference>
<evidence type="ECO:0000313" key="2">
    <source>
        <dbReference type="EMBL" id="KAG2855388.1"/>
    </source>
</evidence>
<dbReference type="EMBL" id="RCMV01000402">
    <property type="protein sequence ID" value="KAG3217752.1"/>
    <property type="molecule type" value="Genomic_DNA"/>
</dbReference>
<sequence>MQRLLQTFATKITPAQSMKMFTAAKSPKRSWAEHYLYLVAVSEACGGADNLVLDNIAHYADPATGVSMLSRLNLTRTDHLRQAEELTHFTQSTEIELRGKTLGKDVVNNVASDLEEKRKCFKYGEVGYLKAVCPPRKKKTDVDFTLAVGDSGVIKDDHWILDSGSSRHLVNDVSLLEDVEDFTSEYTTAAKDGDTLRVSKRGRVVIKADALGERRTVQLLDVQYAANLERNIILYSKLEKKGIVLSYREGRRVLVLRAGGPPIMDVVMGQLCAHYFGLHVSARVRGRVVCLNLS</sequence>
<dbReference type="EMBL" id="RCMI01000362">
    <property type="protein sequence ID" value="KAG2915014.1"/>
    <property type="molecule type" value="Genomic_DNA"/>
</dbReference>
<dbReference type="AlphaFoldDB" id="A0A329RVS2"/>
<name>A0A329RVS2_9STRA</name>
<dbReference type="Proteomes" id="UP000774804">
    <property type="component" value="Unassembled WGS sequence"/>
</dbReference>
<dbReference type="Proteomes" id="UP000736787">
    <property type="component" value="Unassembled WGS sequence"/>
</dbReference>
<dbReference type="Proteomes" id="UP000760860">
    <property type="component" value="Unassembled WGS sequence"/>
</dbReference>
<accession>A0A329RVS2</accession>
<reference evidence="6" key="2">
    <citation type="submission" date="2018-05" db="EMBL/GenBank/DDBJ databases">
        <title>Effector identification in a new, highly contiguous assembly of the strawberry crown rot pathogen Phytophthora cactorum.</title>
        <authorList>
            <person name="Armitage A.D."/>
            <person name="Nellist C.F."/>
            <person name="Bates H."/>
            <person name="Vickerstaff R.J."/>
            <person name="Harrison R.J."/>
        </authorList>
    </citation>
    <scope>NUCLEOTIDE SEQUENCE</scope>
    <source>
        <strain evidence="2">15-7</strain>
        <strain evidence="3">4032</strain>
        <strain evidence="4">4040</strain>
        <strain evidence="5">P415</strain>
        <strain evidence="6">P421</strain>
    </source>
</reference>
<feature type="domain" description="Retrovirus-related Pol polyprotein from transposon TNT 1-94-like beta-barrel" evidence="1">
    <location>
        <begin position="159"/>
        <end position="242"/>
    </location>
</feature>
<proteinExistence type="predicted"/>
<dbReference type="EMBL" id="RCMK01000385">
    <property type="protein sequence ID" value="KAG2932053.1"/>
    <property type="molecule type" value="Genomic_DNA"/>
</dbReference>
<evidence type="ECO:0000313" key="6">
    <source>
        <dbReference type="EMBL" id="KAG3217752.1"/>
    </source>
</evidence>
<dbReference type="Proteomes" id="UP000697107">
    <property type="component" value="Unassembled WGS sequence"/>
</dbReference>
<protein>
    <recommendedName>
        <fullName evidence="1">Retrovirus-related Pol polyprotein from transposon TNT 1-94-like beta-barrel domain-containing protein</fullName>
    </recommendedName>
</protein>
<keyword evidence="8" id="KW-1185">Reference proteome</keyword>
<dbReference type="InterPro" id="IPR054722">
    <property type="entry name" value="PolX-like_BBD"/>
</dbReference>
<reference evidence="7 8" key="1">
    <citation type="submission" date="2018-01" db="EMBL/GenBank/DDBJ databases">
        <title>Draft genome of the strawberry crown rot pathogen Phytophthora cactorum.</title>
        <authorList>
            <person name="Armitage A.D."/>
            <person name="Lysoe E."/>
            <person name="Nellist C.F."/>
            <person name="Harrison R.J."/>
            <person name="Brurberg M.B."/>
        </authorList>
    </citation>
    <scope>NUCLEOTIDE SEQUENCE [LARGE SCALE GENOMIC DNA]</scope>
    <source>
        <strain evidence="7 8">10300</strain>
    </source>
</reference>
<dbReference type="OrthoDB" id="108177at2759"/>
<evidence type="ECO:0000313" key="8">
    <source>
        <dbReference type="Proteomes" id="UP000251314"/>
    </source>
</evidence>